<keyword evidence="3" id="KW-1185">Reference proteome</keyword>
<keyword evidence="1" id="KW-0732">Signal</keyword>
<accession>A0A6J3JUZ3</accession>
<dbReference type="GeneID" id="117230646"/>
<dbReference type="AlphaFoldDB" id="A0A6J3JUZ3"/>
<dbReference type="Pfam" id="PF05267">
    <property type="entry name" value="DUF725"/>
    <property type="match status" value="1"/>
</dbReference>
<sequence>MKTFVFLCLLFVTVCSAQRFPNDILNQAMNAIKNAKSSVDSVMLDLKHSQRNIDLNGKNEISNLYIQASQNINSILKTRLDYIKEKSQEAKESGKNAEDCFNAVTKNLKDAGQTGYNQLDNCKNIANKNLDTELQAFDNEQANGQRLKNQLDQVALGCMGSSNSVQVASCILMKVGAINQEIRQYQQRASQLNTNTERNKNAITLQQRSCNSDAISIVQNASTKAIYAAADCLKN</sequence>
<gene>
    <name evidence="4" type="primary">LOC117230646</name>
</gene>
<name>A0A6J3JUZ3_9HYME</name>
<dbReference type="RefSeq" id="XP_033344171.1">
    <property type="nucleotide sequence ID" value="XM_033488280.1"/>
</dbReference>
<organism evidence="3 4">
    <name type="scientific">Bombus vosnesenskii</name>
    <dbReference type="NCBI Taxonomy" id="207650"/>
    <lineage>
        <taxon>Eukaryota</taxon>
        <taxon>Metazoa</taxon>
        <taxon>Ecdysozoa</taxon>
        <taxon>Arthropoda</taxon>
        <taxon>Hexapoda</taxon>
        <taxon>Insecta</taxon>
        <taxon>Pterygota</taxon>
        <taxon>Neoptera</taxon>
        <taxon>Endopterygota</taxon>
        <taxon>Hymenoptera</taxon>
        <taxon>Apocrita</taxon>
        <taxon>Aculeata</taxon>
        <taxon>Apoidea</taxon>
        <taxon>Anthophila</taxon>
        <taxon>Apidae</taxon>
        <taxon>Bombus</taxon>
        <taxon>Pyrobombus</taxon>
    </lineage>
</organism>
<feature type="chain" id="PRO_5026819508" evidence="1">
    <location>
        <begin position="18"/>
        <end position="235"/>
    </location>
</feature>
<dbReference type="InterPro" id="IPR007931">
    <property type="entry name" value="TsetseEP"/>
</dbReference>
<evidence type="ECO:0000313" key="3">
    <source>
        <dbReference type="Proteomes" id="UP000504631"/>
    </source>
</evidence>
<evidence type="ECO:0000259" key="2">
    <source>
        <dbReference type="Pfam" id="PF05267"/>
    </source>
</evidence>
<dbReference type="Proteomes" id="UP000504631">
    <property type="component" value="Unplaced"/>
</dbReference>
<reference evidence="4" key="1">
    <citation type="submission" date="2025-08" db="UniProtKB">
        <authorList>
            <consortium name="RefSeq"/>
        </authorList>
    </citation>
    <scope>IDENTIFICATION</scope>
    <source>
        <tissue evidence="4">Muscle</tissue>
    </source>
</reference>
<protein>
    <submittedName>
        <fullName evidence="4">Uncharacterized protein LOC117230646</fullName>
    </submittedName>
</protein>
<feature type="domain" description="Protein TsetseEP" evidence="2">
    <location>
        <begin position="98"/>
        <end position="214"/>
    </location>
</feature>
<proteinExistence type="predicted"/>
<evidence type="ECO:0000313" key="4">
    <source>
        <dbReference type="RefSeq" id="XP_033344171.1"/>
    </source>
</evidence>
<evidence type="ECO:0000256" key="1">
    <source>
        <dbReference type="SAM" id="SignalP"/>
    </source>
</evidence>
<dbReference type="KEGG" id="bvk:117230646"/>
<feature type="signal peptide" evidence="1">
    <location>
        <begin position="1"/>
        <end position="17"/>
    </location>
</feature>